<reference evidence="2" key="1">
    <citation type="journal article" date="2014" name="Int. J. Syst. Evol. Microbiol.">
        <title>Complete genome sequence of Corynebacterium casei LMG S-19264T (=DSM 44701T), isolated from a smear-ripened cheese.</title>
        <authorList>
            <consortium name="US DOE Joint Genome Institute (JGI-PGF)"/>
            <person name="Walter F."/>
            <person name="Albersmeier A."/>
            <person name="Kalinowski J."/>
            <person name="Ruckert C."/>
        </authorList>
    </citation>
    <scope>NUCLEOTIDE SEQUENCE</scope>
    <source>
        <strain evidence="2">CGMCC 1.15320</strain>
    </source>
</reference>
<protein>
    <submittedName>
        <fullName evidence="2">Uncharacterized protein</fullName>
    </submittedName>
</protein>
<name>A0A916W6R8_9HYPH</name>
<comment type="caution">
    <text evidence="2">The sequence shown here is derived from an EMBL/GenBank/DDBJ whole genome shotgun (WGS) entry which is preliminary data.</text>
</comment>
<keyword evidence="1" id="KW-0472">Membrane</keyword>
<feature type="transmembrane region" description="Helical" evidence="1">
    <location>
        <begin position="41"/>
        <end position="63"/>
    </location>
</feature>
<sequence>MSEPTNLDAAVKALAAAEAEIEAERRWLEARIEVAKTFTTFLAGCGSAIFAGGVVAPILGWFFGELQVSVGLILVSVLICLATPALLYFWAENEIEAAFGYRNGAG</sequence>
<accession>A0A916W6R8</accession>
<keyword evidence="1" id="KW-0812">Transmembrane</keyword>
<reference evidence="2" key="2">
    <citation type="submission" date="2020-09" db="EMBL/GenBank/DDBJ databases">
        <authorList>
            <person name="Sun Q."/>
            <person name="Zhou Y."/>
        </authorList>
    </citation>
    <scope>NUCLEOTIDE SEQUENCE</scope>
    <source>
        <strain evidence="2">CGMCC 1.15320</strain>
    </source>
</reference>
<evidence type="ECO:0000313" key="2">
    <source>
        <dbReference type="EMBL" id="GGA70969.1"/>
    </source>
</evidence>
<keyword evidence="3" id="KW-1185">Reference proteome</keyword>
<dbReference type="EMBL" id="BMIF01000007">
    <property type="protein sequence ID" value="GGA70969.1"/>
    <property type="molecule type" value="Genomic_DNA"/>
</dbReference>
<organism evidence="2 3">
    <name type="scientific">Nitratireductor aestuarii</name>
    <dbReference type="NCBI Taxonomy" id="1735103"/>
    <lineage>
        <taxon>Bacteria</taxon>
        <taxon>Pseudomonadati</taxon>
        <taxon>Pseudomonadota</taxon>
        <taxon>Alphaproteobacteria</taxon>
        <taxon>Hyphomicrobiales</taxon>
        <taxon>Phyllobacteriaceae</taxon>
        <taxon>Nitratireductor</taxon>
    </lineage>
</organism>
<feature type="transmembrane region" description="Helical" evidence="1">
    <location>
        <begin position="69"/>
        <end position="91"/>
    </location>
</feature>
<dbReference type="Proteomes" id="UP000636264">
    <property type="component" value="Unassembled WGS sequence"/>
</dbReference>
<gene>
    <name evidence="2" type="ORF">GCM10011385_26030</name>
</gene>
<dbReference type="AlphaFoldDB" id="A0A916W6R8"/>
<evidence type="ECO:0000256" key="1">
    <source>
        <dbReference type="SAM" id="Phobius"/>
    </source>
</evidence>
<dbReference type="RefSeq" id="WP_188721493.1">
    <property type="nucleotide sequence ID" value="NZ_BMIF01000007.1"/>
</dbReference>
<keyword evidence="1" id="KW-1133">Transmembrane helix</keyword>
<proteinExistence type="predicted"/>
<evidence type="ECO:0000313" key="3">
    <source>
        <dbReference type="Proteomes" id="UP000636264"/>
    </source>
</evidence>